<dbReference type="GO" id="GO:0004719">
    <property type="term" value="F:protein-L-isoaspartate (D-aspartate) O-methyltransferase activity"/>
    <property type="evidence" value="ECO:0007669"/>
    <property type="project" value="UniProtKB-EC"/>
</dbReference>
<dbReference type="PANTHER" id="PTHR11579">
    <property type="entry name" value="PROTEIN-L-ISOASPARTATE O-METHYLTRANSFERASE"/>
    <property type="match status" value="1"/>
</dbReference>
<protein>
    <recommendedName>
        <fullName evidence="3">protein-L-isoaspartate(D-aspartate) O-methyltransferase</fullName>
        <ecNumber evidence="3">2.1.1.77</ecNumber>
    </recommendedName>
</protein>
<keyword evidence="9" id="KW-1185">Reference proteome</keyword>
<name>A0A0D2WNW3_CAPO3</name>
<evidence type="ECO:0000313" key="8">
    <source>
        <dbReference type="EMBL" id="KJE92955.1"/>
    </source>
</evidence>
<reference evidence="9" key="1">
    <citation type="submission" date="2011-02" db="EMBL/GenBank/DDBJ databases">
        <title>The Genome Sequence of Capsaspora owczarzaki ATCC 30864.</title>
        <authorList>
            <person name="Russ C."/>
            <person name="Cuomo C."/>
            <person name="Burger G."/>
            <person name="Gray M.W."/>
            <person name="Holland P.W.H."/>
            <person name="King N."/>
            <person name="Lang F.B.F."/>
            <person name="Roger A.J."/>
            <person name="Ruiz-Trillo I."/>
            <person name="Young S.K."/>
            <person name="Zeng Q."/>
            <person name="Gargeya S."/>
            <person name="Alvarado L."/>
            <person name="Berlin A."/>
            <person name="Chapman S.B."/>
            <person name="Chen Z."/>
            <person name="Freedman E."/>
            <person name="Gellesch M."/>
            <person name="Goldberg J."/>
            <person name="Griggs A."/>
            <person name="Gujja S."/>
            <person name="Heilman E."/>
            <person name="Heiman D."/>
            <person name="Howarth C."/>
            <person name="Mehta T."/>
            <person name="Neiman D."/>
            <person name="Pearson M."/>
            <person name="Roberts A."/>
            <person name="Saif S."/>
            <person name="Shea T."/>
            <person name="Shenoy N."/>
            <person name="Sisk P."/>
            <person name="Stolte C."/>
            <person name="Sykes S."/>
            <person name="White J."/>
            <person name="Yandava C."/>
            <person name="Haas B."/>
            <person name="Nusbaum C."/>
            <person name="Birren B."/>
        </authorList>
    </citation>
    <scope>NUCLEOTIDE SEQUENCE</scope>
    <source>
        <strain evidence="9">ATCC 30864</strain>
    </source>
</reference>
<dbReference type="SUPFAM" id="SSF53335">
    <property type="entry name" value="S-adenosyl-L-methionine-dependent methyltransferases"/>
    <property type="match status" value="1"/>
</dbReference>
<dbReference type="CDD" id="cd02440">
    <property type="entry name" value="AdoMet_MTases"/>
    <property type="match status" value="1"/>
</dbReference>
<dbReference type="OrthoDB" id="73890at2759"/>
<dbReference type="RefSeq" id="XP_004363555.1">
    <property type="nucleotide sequence ID" value="XM_004363498.1"/>
</dbReference>
<dbReference type="EMBL" id="KE346364">
    <property type="protein sequence ID" value="KJE92955.1"/>
    <property type="molecule type" value="Genomic_DNA"/>
</dbReference>
<dbReference type="GO" id="GO:0005737">
    <property type="term" value="C:cytoplasm"/>
    <property type="evidence" value="ECO:0007669"/>
    <property type="project" value="UniProtKB-SubCell"/>
</dbReference>
<keyword evidence="5 8" id="KW-0489">Methyltransferase</keyword>
<dbReference type="FunFam" id="3.40.50.150:FF:000027">
    <property type="entry name" value="Protein-L-isoaspartate O-methyltransferase"/>
    <property type="match status" value="1"/>
</dbReference>
<comment type="similarity">
    <text evidence="2">Belongs to the methyltransferase superfamily. L-isoaspartyl/D-aspartyl protein methyltransferase family.</text>
</comment>
<dbReference type="GO" id="GO:0032259">
    <property type="term" value="P:methylation"/>
    <property type="evidence" value="ECO:0007669"/>
    <property type="project" value="UniProtKB-KW"/>
</dbReference>
<comment type="subcellular location">
    <subcellularLocation>
        <location evidence="1">Cytoplasm</location>
    </subcellularLocation>
</comment>
<dbReference type="OMA" id="HMHASAC"/>
<dbReference type="eggNOG" id="KOG1661">
    <property type="taxonomic scope" value="Eukaryota"/>
</dbReference>
<dbReference type="STRING" id="595528.A0A0D2WNW3"/>
<dbReference type="NCBIfam" id="TIGR00080">
    <property type="entry name" value="pimt"/>
    <property type="match status" value="1"/>
</dbReference>
<proteinExistence type="inferred from homology"/>
<dbReference type="FunCoup" id="A0A0D2WNW3">
    <property type="interactions" value="298"/>
</dbReference>
<organism evidence="8 9">
    <name type="scientific">Capsaspora owczarzaki (strain ATCC 30864)</name>
    <dbReference type="NCBI Taxonomy" id="595528"/>
    <lineage>
        <taxon>Eukaryota</taxon>
        <taxon>Filasterea</taxon>
        <taxon>Capsaspora</taxon>
    </lineage>
</organism>
<dbReference type="InterPro" id="IPR029063">
    <property type="entry name" value="SAM-dependent_MTases_sf"/>
</dbReference>
<sequence length="321" mass="33737">MGSGSASLSSSSSSSVLHATLHGHRRNATPLRIVLLASTAAAFVSSIAPSSALQPRQLRFGNSNSGKYARSAAESADLAKACSSQNTASRSTKSSLKMAWRSHGTTNDGLVDALQRNGIIVSTEVEAAMRAVDRGDFTLTQPYQDSPQPIGHGATISAPHMHAHVLELLKGHLRPGMRVLDVGSGSGYLCACMAHMVGPAGKVVGIEHIPELVNMSLINLKRHHNEALEAGRIEIVVGDGRLGISGSQFDAIHVGAAAPTIPQSLVDQLKPGGRLVIPVGQSFGQSLEQVDKLPDGSIVTQHLMGVIYVPLTDREHQLQNA</sequence>
<dbReference type="AlphaFoldDB" id="A0A0D2WNW3"/>
<keyword evidence="6 8" id="KW-0808">Transferase</keyword>
<dbReference type="InParanoid" id="A0A0D2WNW3"/>
<accession>A0A0D2WNW3</accession>
<dbReference type="InterPro" id="IPR000682">
    <property type="entry name" value="PCMT"/>
</dbReference>
<evidence type="ECO:0000256" key="6">
    <source>
        <dbReference type="ARBA" id="ARBA00022679"/>
    </source>
</evidence>
<dbReference type="PhylomeDB" id="A0A0D2WNW3"/>
<evidence type="ECO:0000256" key="4">
    <source>
        <dbReference type="ARBA" id="ARBA00022490"/>
    </source>
</evidence>
<evidence type="ECO:0000256" key="1">
    <source>
        <dbReference type="ARBA" id="ARBA00004496"/>
    </source>
</evidence>
<keyword evidence="7" id="KW-0949">S-adenosyl-L-methionine</keyword>
<keyword evidence="4" id="KW-0963">Cytoplasm</keyword>
<dbReference type="PANTHER" id="PTHR11579:SF0">
    <property type="entry name" value="PROTEIN-L-ISOASPARTATE(D-ASPARTATE) O-METHYLTRANSFERASE"/>
    <property type="match status" value="1"/>
</dbReference>
<dbReference type="EC" id="2.1.1.77" evidence="3"/>
<gene>
    <name evidence="8" type="ORF">CAOG_003827</name>
</gene>
<evidence type="ECO:0000313" key="9">
    <source>
        <dbReference type="Proteomes" id="UP000008743"/>
    </source>
</evidence>
<dbReference type="Proteomes" id="UP000008743">
    <property type="component" value="Unassembled WGS sequence"/>
</dbReference>
<evidence type="ECO:0000256" key="7">
    <source>
        <dbReference type="ARBA" id="ARBA00022691"/>
    </source>
</evidence>
<dbReference type="Gene3D" id="3.40.50.150">
    <property type="entry name" value="Vaccinia Virus protein VP39"/>
    <property type="match status" value="1"/>
</dbReference>
<evidence type="ECO:0000256" key="5">
    <source>
        <dbReference type="ARBA" id="ARBA00022603"/>
    </source>
</evidence>
<evidence type="ECO:0000256" key="3">
    <source>
        <dbReference type="ARBA" id="ARBA00011890"/>
    </source>
</evidence>
<dbReference type="Pfam" id="PF01135">
    <property type="entry name" value="PCMT"/>
    <property type="match status" value="1"/>
</dbReference>
<evidence type="ECO:0000256" key="2">
    <source>
        <dbReference type="ARBA" id="ARBA00005369"/>
    </source>
</evidence>